<dbReference type="AlphaFoldDB" id="A0A9R1XNT1"/>
<dbReference type="EMBL" id="NBSK02000004">
    <property type="protein sequence ID" value="KAJ0214157.1"/>
    <property type="molecule type" value="Genomic_DNA"/>
</dbReference>
<evidence type="ECO:0000313" key="2">
    <source>
        <dbReference type="Proteomes" id="UP000235145"/>
    </source>
</evidence>
<dbReference type="Proteomes" id="UP000235145">
    <property type="component" value="Unassembled WGS sequence"/>
</dbReference>
<keyword evidence="2" id="KW-1185">Reference proteome</keyword>
<gene>
    <name evidence="1" type="ORF">LSAT_V11C400162280</name>
</gene>
<evidence type="ECO:0000313" key="1">
    <source>
        <dbReference type="EMBL" id="KAJ0214157.1"/>
    </source>
</evidence>
<proteinExistence type="predicted"/>
<sequence length="260" mass="30454">MGMANWMIHANMEEIDVHQRNCIRYIRGKRHYVDLPDIHTFFVHDIDDIMDKRGYVEPHMVTEKMYYHFQRPLGDLDFGLFALASDDDVHHLARYIGQYKMTYVYEDHGEIKLHTYSMSPNPYSVTNQTNSNDVDMESVTAHECFGANMDMENEHDTGNEDEDYLVHEDNMIHDVDVDMHYFHMNIDHNFEWARGAVTTTSHEAIQEDEELEVIDNDVFLTESSSDDGNEVKLRKTIKAIQREHSNDNAHGPTKILRVRS</sequence>
<comment type="caution">
    <text evidence="1">The sequence shown here is derived from an EMBL/GenBank/DDBJ whole genome shotgun (WGS) entry which is preliminary data.</text>
</comment>
<accession>A0A9R1XNT1</accession>
<reference evidence="1 2" key="1">
    <citation type="journal article" date="2017" name="Nat. Commun.">
        <title>Genome assembly with in vitro proximity ligation data and whole-genome triplication in lettuce.</title>
        <authorList>
            <person name="Reyes-Chin-Wo S."/>
            <person name="Wang Z."/>
            <person name="Yang X."/>
            <person name="Kozik A."/>
            <person name="Arikit S."/>
            <person name="Song C."/>
            <person name="Xia L."/>
            <person name="Froenicke L."/>
            <person name="Lavelle D.O."/>
            <person name="Truco M.J."/>
            <person name="Xia R."/>
            <person name="Zhu S."/>
            <person name="Xu C."/>
            <person name="Xu H."/>
            <person name="Xu X."/>
            <person name="Cox K."/>
            <person name="Korf I."/>
            <person name="Meyers B.C."/>
            <person name="Michelmore R.W."/>
        </authorList>
    </citation>
    <scope>NUCLEOTIDE SEQUENCE [LARGE SCALE GENOMIC DNA]</scope>
    <source>
        <strain evidence="2">cv. Salinas</strain>
        <tissue evidence="1">Seedlings</tissue>
    </source>
</reference>
<organism evidence="1 2">
    <name type="scientific">Lactuca sativa</name>
    <name type="common">Garden lettuce</name>
    <dbReference type="NCBI Taxonomy" id="4236"/>
    <lineage>
        <taxon>Eukaryota</taxon>
        <taxon>Viridiplantae</taxon>
        <taxon>Streptophyta</taxon>
        <taxon>Embryophyta</taxon>
        <taxon>Tracheophyta</taxon>
        <taxon>Spermatophyta</taxon>
        <taxon>Magnoliopsida</taxon>
        <taxon>eudicotyledons</taxon>
        <taxon>Gunneridae</taxon>
        <taxon>Pentapetalae</taxon>
        <taxon>asterids</taxon>
        <taxon>campanulids</taxon>
        <taxon>Asterales</taxon>
        <taxon>Asteraceae</taxon>
        <taxon>Cichorioideae</taxon>
        <taxon>Cichorieae</taxon>
        <taxon>Lactucinae</taxon>
        <taxon>Lactuca</taxon>
    </lineage>
</organism>
<name>A0A9R1XNT1_LACSA</name>
<protein>
    <submittedName>
        <fullName evidence="1">Uncharacterized protein</fullName>
    </submittedName>
</protein>